<dbReference type="Proteomes" id="UP000276133">
    <property type="component" value="Unassembled WGS sequence"/>
</dbReference>
<dbReference type="PANTHER" id="PTHR10974">
    <property type="entry name" value="FI08016P-RELATED"/>
    <property type="match status" value="1"/>
</dbReference>
<dbReference type="GO" id="GO:0005615">
    <property type="term" value="C:extracellular space"/>
    <property type="evidence" value="ECO:0007669"/>
    <property type="project" value="TreeGrafter"/>
</dbReference>
<dbReference type="InterPro" id="IPR017850">
    <property type="entry name" value="Alkaline_phosphatase_core_sf"/>
</dbReference>
<evidence type="ECO:0000313" key="2">
    <source>
        <dbReference type="Proteomes" id="UP000276133"/>
    </source>
</evidence>
<dbReference type="Gene3D" id="3.40.720.10">
    <property type="entry name" value="Alkaline Phosphatase, subunit A"/>
    <property type="match status" value="1"/>
</dbReference>
<dbReference type="PANTHER" id="PTHR10974:SF1">
    <property type="entry name" value="FI08016P-RELATED"/>
    <property type="match status" value="1"/>
</dbReference>
<organism evidence="1 2">
    <name type="scientific">Brachionus plicatilis</name>
    <name type="common">Marine rotifer</name>
    <name type="synonym">Brachionus muelleri</name>
    <dbReference type="NCBI Taxonomy" id="10195"/>
    <lineage>
        <taxon>Eukaryota</taxon>
        <taxon>Metazoa</taxon>
        <taxon>Spiralia</taxon>
        <taxon>Gnathifera</taxon>
        <taxon>Rotifera</taxon>
        <taxon>Eurotatoria</taxon>
        <taxon>Monogononta</taxon>
        <taxon>Pseudotrocha</taxon>
        <taxon>Ploima</taxon>
        <taxon>Brachionidae</taxon>
        <taxon>Brachionus</taxon>
    </lineage>
</organism>
<dbReference type="InterPro" id="IPR004245">
    <property type="entry name" value="DUF229"/>
</dbReference>
<protein>
    <recommendedName>
        <fullName evidence="3">DUF229 domain containing</fullName>
    </recommendedName>
</protein>
<accession>A0A3M7QG12</accession>
<evidence type="ECO:0008006" key="3">
    <source>
        <dbReference type="Google" id="ProtNLM"/>
    </source>
</evidence>
<keyword evidence="2" id="KW-1185">Reference proteome</keyword>
<dbReference type="AlphaFoldDB" id="A0A3M7QG12"/>
<dbReference type="OrthoDB" id="413313at2759"/>
<dbReference type="STRING" id="10195.A0A3M7QG12"/>
<dbReference type="EMBL" id="REGN01006279">
    <property type="protein sequence ID" value="RNA10162.1"/>
    <property type="molecule type" value="Genomic_DNA"/>
</dbReference>
<dbReference type="SUPFAM" id="SSF53649">
    <property type="entry name" value="Alkaline phosphatase-like"/>
    <property type="match status" value="1"/>
</dbReference>
<proteinExistence type="predicted"/>
<evidence type="ECO:0000313" key="1">
    <source>
        <dbReference type="EMBL" id="RNA10162.1"/>
    </source>
</evidence>
<sequence>MTCIFLQNCRVFAEPILIFSIIFFLNDLNKYTKDNNVTQKDAFKNSKCLFHDLVYKPDDNLTIKYLFSARAKLANKFNSCRIDLNFQKVISQNKFRIKLDFDLLSKLTTTSKNRIQCYVHKFDKKINESEQNKKIQIIHPIYYFNSSEIKLSTHGFFYLVCQNKLTNSKIFDQVLTVYPEDMSQLIMDRKNEIIEFRSKYSTFHDHIPFIWYDYEKNGYVTMFQQDHPSISMFNYLKKGFRQWPTDFYGRPFWTKYYATRSGPYKCHFNYPTYFTWFDMMKNFLTAIKNSRTKIPFFSLNYLTEYTHDFFAIPEKMDQHLTDFLKQLVLDDTLFILFTDHGNKLVSYSYKTEMGRLEKFLPFLSIKIPNKMKNSVYYENLKKNKPKLISFFDIYQTLRQFLFLNNHGTTIGYENEFTNNSIKQREKRGMSLFENVHLNRSCDEAYIPEKFCPCLKYTDIDETMLKSETKFDFKMMSEFVLDHVVSKTKMIRSKCKNYKFEKLVQIQKANKINKLLYRIVYMLQPGDAWFESFVNFVDNKFEFNSETVRLSAYENQPFCIDDTILKQFYVKNNFVLILIEEGTIVESSGGDSCDTNEDVEQSEPESILSHEEAEKCFDYLKNYVRQFESCDASDFNKKRYFKILNMKINLTFQSSMDAKLYQEILSDYLLPEFPSPGFKILNIEEEIYAKIATKFLYIENLLH</sequence>
<gene>
    <name evidence="1" type="ORF">BpHYR1_050453</name>
</gene>
<comment type="caution">
    <text evidence="1">The sequence shown here is derived from an EMBL/GenBank/DDBJ whole genome shotgun (WGS) entry which is preliminary data.</text>
</comment>
<reference evidence="1 2" key="1">
    <citation type="journal article" date="2018" name="Sci. Rep.">
        <title>Genomic signatures of local adaptation to the degree of environmental predictability in rotifers.</title>
        <authorList>
            <person name="Franch-Gras L."/>
            <person name="Hahn C."/>
            <person name="Garcia-Roger E.M."/>
            <person name="Carmona M.J."/>
            <person name="Serra M."/>
            <person name="Gomez A."/>
        </authorList>
    </citation>
    <scope>NUCLEOTIDE SEQUENCE [LARGE SCALE GENOMIC DNA]</scope>
    <source>
        <strain evidence="1">HYR1</strain>
    </source>
</reference>
<dbReference type="Pfam" id="PF02995">
    <property type="entry name" value="DUF229"/>
    <property type="match status" value="1"/>
</dbReference>
<name>A0A3M7QG12_BRAPC</name>